<dbReference type="OrthoDB" id="9804758at2"/>
<evidence type="ECO:0000256" key="1">
    <source>
        <dbReference type="ARBA" id="ARBA00002901"/>
    </source>
</evidence>
<proteinExistence type="inferred from homology"/>
<dbReference type="SUPFAM" id="SSF63867">
    <property type="entry name" value="MoeA C-terminal domain-like"/>
    <property type="match status" value="1"/>
</dbReference>
<comment type="pathway">
    <text evidence="2 7">Cofactor biosynthesis; molybdopterin biosynthesis.</text>
</comment>
<evidence type="ECO:0000313" key="10">
    <source>
        <dbReference type="EMBL" id="SCQ75711.1"/>
    </source>
</evidence>
<dbReference type="InterPro" id="IPR005110">
    <property type="entry name" value="MoeA_linker/N"/>
</dbReference>
<dbReference type="Proteomes" id="UP000250080">
    <property type="component" value="Chromosome I"/>
</dbReference>
<dbReference type="CDD" id="cd00887">
    <property type="entry name" value="MoeA"/>
    <property type="match status" value="1"/>
</dbReference>
<dbReference type="NCBIfam" id="NF045515">
    <property type="entry name" value="Glp_gephyrin"/>
    <property type="match status" value="1"/>
</dbReference>
<dbReference type="Gene3D" id="3.40.980.10">
    <property type="entry name" value="MoaB/Mog-like domain"/>
    <property type="match status" value="1"/>
</dbReference>
<keyword evidence="4 7" id="KW-0500">Molybdenum</keyword>
<accession>A0A0A8RT21</accession>
<dbReference type="Gene3D" id="3.90.105.10">
    <property type="entry name" value="Molybdopterin biosynthesis moea protein, domain 2"/>
    <property type="match status" value="1"/>
</dbReference>
<evidence type="ECO:0000256" key="5">
    <source>
        <dbReference type="ARBA" id="ARBA00023150"/>
    </source>
</evidence>
<dbReference type="AlphaFoldDB" id="A0A0A8RT21"/>
<dbReference type="Gene3D" id="2.40.340.10">
    <property type="entry name" value="MoeA, C-terminal, domain IV"/>
    <property type="match status" value="1"/>
</dbReference>
<gene>
    <name evidence="10" type="ORF">PFR_JS23_484</name>
</gene>
<dbReference type="GO" id="GO:0061599">
    <property type="term" value="F:molybdopterin molybdotransferase activity"/>
    <property type="evidence" value="ECO:0007669"/>
    <property type="project" value="UniProtKB-UniRule"/>
</dbReference>
<evidence type="ECO:0000256" key="3">
    <source>
        <dbReference type="ARBA" id="ARBA00010763"/>
    </source>
</evidence>
<dbReference type="SMART" id="SM00852">
    <property type="entry name" value="MoCF_biosynth"/>
    <property type="match status" value="1"/>
</dbReference>
<comment type="cofactor">
    <cofactor evidence="7">
        <name>Mg(2+)</name>
        <dbReference type="ChEBI" id="CHEBI:18420"/>
    </cofactor>
</comment>
<evidence type="ECO:0000313" key="11">
    <source>
        <dbReference type="Proteomes" id="UP000250080"/>
    </source>
</evidence>
<dbReference type="EMBL" id="LT618793">
    <property type="protein sequence ID" value="SCQ75711.1"/>
    <property type="molecule type" value="Genomic_DNA"/>
</dbReference>
<dbReference type="InterPro" id="IPR036425">
    <property type="entry name" value="MoaB/Mog-like_dom_sf"/>
</dbReference>
<dbReference type="InterPro" id="IPR038987">
    <property type="entry name" value="MoeA-like"/>
</dbReference>
<dbReference type="SUPFAM" id="SSF63882">
    <property type="entry name" value="MoeA N-terminal region -like"/>
    <property type="match status" value="1"/>
</dbReference>
<dbReference type="GO" id="GO:0005829">
    <property type="term" value="C:cytosol"/>
    <property type="evidence" value="ECO:0007669"/>
    <property type="project" value="TreeGrafter"/>
</dbReference>
<evidence type="ECO:0000256" key="7">
    <source>
        <dbReference type="RuleBase" id="RU365090"/>
    </source>
</evidence>
<dbReference type="UniPathway" id="UPA00344"/>
<dbReference type="PANTHER" id="PTHR10192:SF5">
    <property type="entry name" value="GEPHYRIN"/>
    <property type="match status" value="1"/>
</dbReference>
<name>A0A0A8RT21_9ACTN</name>
<feature type="domain" description="MoaB/Mog" evidence="9">
    <location>
        <begin position="203"/>
        <end position="342"/>
    </location>
</feature>
<dbReference type="RefSeq" id="WP_013161664.1">
    <property type="nucleotide sequence ID" value="NZ_CCYS01000018.1"/>
</dbReference>
<reference evidence="10 11" key="1">
    <citation type="submission" date="2016-09" db="EMBL/GenBank/DDBJ databases">
        <authorList>
            <person name="Laine KS P."/>
        </authorList>
    </citation>
    <scope>NUCLEOTIDE SEQUENCE [LARGE SCALE GENOMIC DNA]</scope>
    <source>
        <strain evidence="10">PFRJS-23</strain>
    </source>
</reference>
<dbReference type="EC" id="2.10.1.1" evidence="7"/>
<dbReference type="GO" id="GO:0006777">
    <property type="term" value="P:Mo-molybdopterin cofactor biosynthetic process"/>
    <property type="evidence" value="ECO:0007669"/>
    <property type="project" value="UniProtKB-UniRule"/>
</dbReference>
<dbReference type="Gene3D" id="2.170.190.11">
    <property type="entry name" value="Molybdopterin biosynthesis moea protein, domain 3"/>
    <property type="match status" value="1"/>
</dbReference>
<comment type="catalytic activity">
    <reaction evidence="6">
        <text>adenylyl-molybdopterin + molybdate = Mo-molybdopterin + AMP + H(+)</text>
        <dbReference type="Rhea" id="RHEA:35047"/>
        <dbReference type="ChEBI" id="CHEBI:15378"/>
        <dbReference type="ChEBI" id="CHEBI:36264"/>
        <dbReference type="ChEBI" id="CHEBI:62727"/>
        <dbReference type="ChEBI" id="CHEBI:71302"/>
        <dbReference type="ChEBI" id="CHEBI:456215"/>
        <dbReference type="EC" id="2.10.1.1"/>
    </reaction>
</comment>
<dbReference type="InterPro" id="IPR005111">
    <property type="entry name" value="MoeA_C_domain_IV"/>
</dbReference>
<dbReference type="OMA" id="SPYAPVM"/>
<comment type="function">
    <text evidence="1 7">Catalyzes the insertion of molybdate into adenylated molybdopterin with the concomitant release of AMP.</text>
</comment>
<dbReference type="Pfam" id="PF00994">
    <property type="entry name" value="MoCF_biosynth"/>
    <property type="match status" value="1"/>
</dbReference>
<dbReference type="InterPro" id="IPR001453">
    <property type="entry name" value="MoaB/Mog_dom"/>
</dbReference>
<keyword evidence="7" id="KW-0479">Metal-binding</keyword>
<dbReference type="InterPro" id="IPR036688">
    <property type="entry name" value="MoeA_C_domain_IV_sf"/>
</dbReference>
<organism evidence="10 11">
    <name type="scientific">Propionibacterium freudenreichii</name>
    <dbReference type="NCBI Taxonomy" id="1744"/>
    <lineage>
        <taxon>Bacteria</taxon>
        <taxon>Bacillati</taxon>
        <taxon>Actinomycetota</taxon>
        <taxon>Actinomycetes</taxon>
        <taxon>Propionibacteriales</taxon>
        <taxon>Propionibacteriaceae</taxon>
        <taxon>Propionibacterium</taxon>
    </lineage>
</organism>
<sequence length="428" mass="44600">MALFGRKQAPVAAEPEPEPDPTLPGAPAPQANGLRSVSAHRDFLLSKVQPLMPFGMRLLDAWGLSLCEDLVADGDLPPLPEAESDGYAVIALDVRDAAVGTRVQLSVRGDVQKVGSAVPVYAGQPMPPGADAVLPLAQVRREGQELSLLAPVVTGEHVRPTGIDAAMGEVLIHAGKQLDARAIGLLAGAGFDKVFCRPRPRIVVLAVGEQLADDAPASMAERRRDAASHMVAAAAKADGAQVWRESVAGTTPDDVAEVVSDQLIRADLMVICGGTAGGRDSLVGRSLKSLGQTDFAEVAMEPGGLQGFGIIGQDEVPVVMLPADPLAAYVAFELFAHPLIRTLMGARDMALSSVDCRLTMDVSGEAGLMQVVAGVITRDAQQWSVTPLDFAQGSLTTLVDADALIVLPAELGTIAAGAVVTCWLLDRD</sequence>
<keyword evidence="5 7" id="KW-0501">Molybdenum cofactor biosynthesis</keyword>
<evidence type="ECO:0000256" key="2">
    <source>
        <dbReference type="ARBA" id="ARBA00005046"/>
    </source>
</evidence>
<dbReference type="Pfam" id="PF03454">
    <property type="entry name" value="MoeA_C"/>
    <property type="match status" value="1"/>
</dbReference>
<dbReference type="SUPFAM" id="SSF53218">
    <property type="entry name" value="Molybdenum cofactor biosynthesis proteins"/>
    <property type="match status" value="1"/>
</dbReference>
<dbReference type="GO" id="GO:0046872">
    <property type="term" value="F:metal ion binding"/>
    <property type="evidence" value="ECO:0007669"/>
    <property type="project" value="UniProtKB-UniRule"/>
</dbReference>
<keyword evidence="7 10" id="KW-0808">Transferase</keyword>
<evidence type="ECO:0000256" key="8">
    <source>
        <dbReference type="SAM" id="MobiDB-lite"/>
    </source>
</evidence>
<dbReference type="PANTHER" id="PTHR10192">
    <property type="entry name" value="MOLYBDOPTERIN BIOSYNTHESIS PROTEIN"/>
    <property type="match status" value="1"/>
</dbReference>
<evidence type="ECO:0000256" key="6">
    <source>
        <dbReference type="ARBA" id="ARBA00047317"/>
    </source>
</evidence>
<keyword evidence="7" id="KW-0460">Magnesium</keyword>
<comment type="similarity">
    <text evidence="3 7">Belongs to the MoeA family.</text>
</comment>
<dbReference type="Pfam" id="PF03453">
    <property type="entry name" value="MoeA_N"/>
    <property type="match status" value="1"/>
</dbReference>
<evidence type="ECO:0000259" key="9">
    <source>
        <dbReference type="SMART" id="SM00852"/>
    </source>
</evidence>
<dbReference type="InterPro" id="IPR036135">
    <property type="entry name" value="MoeA_linker/N_sf"/>
</dbReference>
<evidence type="ECO:0000256" key="4">
    <source>
        <dbReference type="ARBA" id="ARBA00022505"/>
    </source>
</evidence>
<protein>
    <recommendedName>
        <fullName evidence="7">Molybdopterin molybdenumtransferase</fullName>
        <ecNumber evidence="7">2.10.1.1</ecNumber>
    </recommendedName>
</protein>
<feature type="region of interest" description="Disordered" evidence="8">
    <location>
        <begin position="1"/>
        <end position="32"/>
    </location>
</feature>